<keyword evidence="3" id="KW-0808">Transferase</keyword>
<gene>
    <name evidence="11" type="ORF">H206_01151</name>
</gene>
<accession>A0A444IVW9</accession>
<evidence type="ECO:0000256" key="9">
    <source>
        <dbReference type="ARBA" id="ARBA00038276"/>
    </source>
</evidence>
<dbReference type="PANTHER" id="PTHR33571:SF14">
    <property type="entry name" value="PROTEIN ADENYLYLTRANSFERASE MJ0435-RELATED"/>
    <property type="match status" value="1"/>
</dbReference>
<sequence length="99" mass="11767">MLKQNDILAFLSKQFPELQTEYNISKIGLFGSFARNEQDEKSDIDIILEFHPGTKNIYEKKTNLKKFLKSSFHRDVDLCRAKYIKPFIRDYLTKEVIYV</sequence>
<comment type="similarity">
    <text evidence="9">Belongs to the MntA antitoxin family.</text>
</comment>
<keyword evidence="2" id="KW-1277">Toxin-antitoxin system</keyword>
<dbReference type="InterPro" id="IPR002934">
    <property type="entry name" value="Polymerase_NTP_transf_dom"/>
</dbReference>
<reference evidence="11 12" key="1">
    <citation type="submission" date="2017-01" db="EMBL/GenBank/DDBJ databases">
        <title>The cable genome- insights into the physiology and evolution of filamentous bacteria capable of sulfide oxidation via long distance electron transfer.</title>
        <authorList>
            <person name="Schreiber L."/>
            <person name="Bjerg J.T."/>
            <person name="Boggild A."/>
            <person name="Van De Vossenberg J."/>
            <person name="Meysman F."/>
            <person name="Nielsen L.P."/>
            <person name="Schramm A."/>
            <person name="Kjeldsen K.U."/>
        </authorList>
    </citation>
    <scope>NUCLEOTIDE SEQUENCE [LARGE SCALE GENOMIC DNA]</scope>
    <source>
        <strain evidence="11">MCF</strain>
    </source>
</reference>
<evidence type="ECO:0000256" key="7">
    <source>
        <dbReference type="ARBA" id="ARBA00022840"/>
    </source>
</evidence>
<keyword evidence="7" id="KW-0067">ATP-binding</keyword>
<dbReference type="GO" id="GO:0016779">
    <property type="term" value="F:nucleotidyltransferase activity"/>
    <property type="evidence" value="ECO:0007669"/>
    <property type="project" value="UniProtKB-KW"/>
</dbReference>
<dbReference type="PANTHER" id="PTHR33571">
    <property type="entry name" value="SSL8005 PROTEIN"/>
    <property type="match status" value="1"/>
</dbReference>
<feature type="domain" description="Polymerase nucleotidyl transferase" evidence="10">
    <location>
        <begin position="12"/>
        <end position="98"/>
    </location>
</feature>
<dbReference type="Gene3D" id="3.30.460.10">
    <property type="entry name" value="Beta Polymerase, domain 2"/>
    <property type="match status" value="1"/>
</dbReference>
<dbReference type="InterPro" id="IPR043519">
    <property type="entry name" value="NT_sf"/>
</dbReference>
<keyword evidence="6" id="KW-0547">Nucleotide-binding</keyword>
<proteinExistence type="inferred from homology"/>
<keyword evidence="8" id="KW-0460">Magnesium</keyword>
<dbReference type="EMBL" id="MTKO01000085">
    <property type="protein sequence ID" value="RWX44962.1"/>
    <property type="molecule type" value="Genomic_DNA"/>
</dbReference>
<evidence type="ECO:0000256" key="1">
    <source>
        <dbReference type="ARBA" id="ARBA00001946"/>
    </source>
</evidence>
<name>A0A444IVW9_9BACT</name>
<protein>
    <recommendedName>
        <fullName evidence="10">Polymerase nucleotidyl transferase domain-containing protein</fullName>
    </recommendedName>
</protein>
<evidence type="ECO:0000256" key="5">
    <source>
        <dbReference type="ARBA" id="ARBA00022723"/>
    </source>
</evidence>
<dbReference type="GO" id="GO:0005524">
    <property type="term" value="F:ATP binding"/>
    <property type="evidence" value="ECO:0007669"/>
    <property type="project" value="UniProtKB-KW"/>
</dbReference>
<evidence type="ECO:0000256" key="8">
    <source>
        <dbReference type="ARBA" id="ARBA00022842"/>
    </source>
</evidence>
<evidence type="ECO:0000256" key="4">
    <source>
        <dbReference type="ARBA" id="ARBA00022695"/>
    </source>
</evidence>
<dbReference type="InterPro" id="IPR052038">
    <property type="entry name" value="Type-VII_TA_antitoxin"/>
</dbReference>
<evidence type="ECO:0000259" key="10">
    <source>
        <dbReference type="Pfam" id="PF01909"/>
    </source>
</evidence>
<keyword evidence="5" id="KW-0479">Metal-binding</keyword>
<dbReference type="GO" id="GO:0046872">
    <property type="term" value="F:metal ion binding"/>
    <property type="evidence" value="ECO:0007669"/>
    <property type="project" value="UniProtKB-KW"/>
</dbReference>
<dbReference type="Pfam" id="PF01909">
    <property type="entry name" value="NTP_transf_2"/>
    <property type="match status" value="1"/>
</dbReference>
<comment type="caution">
    <text evidence="11">The sequence shown here is derived from an EMBL/GenBank/DDBJ whole genome shotgun (WGS) entry which is preliminary data.</text>
</comment>
<comment type="cofactor">
    <cofactor evidence="1">
        <name>Mg(2+)</name>
        <dbReference type="ChEBI" id="CHEBI:18420"/>
    </cofactor>
</comment>
<evidence type="ECO:0000256" key="2">
    <source>
        <dbReference type="ARBA" id="ARBA00022649"/>
    </source>
</evidence>
<keyword evidence="12" id="KW-1185">Reference proteome</keyword>
<evidence type="ECO:0000256" key="3">
    <source>
        <dbReference type="ARBA" id="ARBA00022679"/>
    </source>
</evidence>
<dbReference type="SUPFAM" id="SSF81301">
    <property type="entry name" value="Nucleotidyltransferase"/>
    <property type="match status" value="1"/>
</dbReference>
<evidence type="ECO:0000313" key="12">
    <source>
        <dbReference type="Proteomes" id="UP000287853"/>
    </source>
</evidence>
<dbReference type="Proteomes" id="UP000287853">
    <property type="component" value="Unassembled WGS sequence"/>
</dbReference>
<evidence type="ECO:0000313" key="11">
    <source>
        <dbReference type="EMBL" id="RWX44962.1"/>
    </source>
</evidence>
<keyword evidence="4" id="KW-0548">Nucleotidyltransferase</keyword>
<evidence type="ECO:0000256" key="6">
    <source>
        <dbReference type="ARBA" id="ARBA00022741"/>
    </source>
</evidence>
<dbReference type="AlphaFoldDB" id="A0A444IVW9"/>
<dbReference type="CDD" id="cd05403">
    <property type="entry name" value="NT_KNTase_like"/>
    <property type="match status" value="1"/>
</dbReference>
<organism evidence="11 12">
    <name type="scientific">Candidatus Electrothrix aarhusensis</name>
    <dbReference type="NCBI Taxonomy" id="1859131"/>
    <lineage>
        <taxon>Bacteria</taxon>
        <taxon>Pseudomonadati</taxon>
        <taxon>Thermodesulfobacteriota</taxon>
        <taxon>Desulfobulbia</taxon>
        <taxon>Desulfobulbales</taxon>
        <taxon>Desulfobulbaceae</taxon>
        <taxon>Candidatus Electrothrix</taxon>
    </lineage>
</organism>